<evidence type="ECO:0000313" key="4">
    <source>
        <dbReference type="Proteomes" id="UP000198620"/>
    </source>
</evidence>
<evidence type="ECO:0000259" key="2">
    <source>
        <dbReference type="PROSITE" id="PS50933"/>
    </source>
</evidence>
<dbReference type="AlphaFoldDB" id="A0A1H7MDR4"/>
<sequence>METIFRNSRFKLAIVALVASMLAGGVGIAAASDVKVNLSGDQEVPPVKTSASGSGTITVNDDKSIKGKITTSNIKATGAHIHEGAPGKNGPDIITLKKTSDNEWSVPDDAKLTDAQYDAFKAGNLYVNVHSDAHKSGEIRGQLKR</sequence>
<dbReference type="EMBL" id="FOBH01000005">
    <property type="protein sequence ID" value="SEL09209.1"/>
    <property type="molecule type" value="Genomic_DNA"/>
</dbReference>
<feature type="chain" id="PRO_5011457239" evidence="1">
    <location>
        <begin position="32"/>
        <end position="145"/>
    </location>
</feature>
<gene>
    <name evidence="3" type="ORF">SAMN05216387_10534</name>
</gene>
<proteinExistence type="predicted"/>
<feature type="domain" description="CHRD" evidence="2">
    <location>
        <begin position="30"/>
        <end position="145"/>
    </location>
</feature>
<feature type="signal peptide" evidence="1">
    <location>
        <begin position="1"/>
        <end position="31"/>
    </location>
</feature>
<dbReference type="PROSITE" id="PS50933">
    <property type="entry name" value="CHRD"/>
    <property type="match status" value="1"/>
</dbReference>
<dbReference type="Pfam" id="PF07452">
    <property type="entry name" value="CHRD"/>
    <property type="match status" value="1"/>
</dbReference>
<dbReference type="RefSeq" id="WP_090828504.1">
    <property type="nucleotide sequence ID" value="NZ_FOBH01000005.1"/>
</dbReference>
<evidence type="ECO:0000256" key="1">
    <source>
        <dbReference type="SAM" id="SignalP"/>
    </source>
</evidence>
<dbReference type="STRING" id="1233.SAMN05216387_10534"/>
<keyword evidence="1" id="KW-0732">Signal</keyword>
<name>A0A1H7MDR4_9PROT</name>
<keyword evidence="4" id="KW-1185">Reference proteome</keyword>
<evidence type="ECO:0000313" key="3">
    <source>
        <dbReference type="EMBL" id="SEL09209.1"/>
    </source>
</evidence>
<protein>
    <submittedName>
        <fullName evidence="3">CHRD domain-containing protein</fullName>
    </submittedName>
</protein>
<accession>A0A1H7MDR4</accession>
<organism evidence="3 4">
    <name type="scientific">Nitrosovibrio tenuis</name>
    <dbReference type="NCBI Taxonomy" id="1233"/>
    <lineage>
        <taxon>Bacteria</taxon>
        <taxon>Pseudomonadati</taxon>
        <taxon>Pseudomonadota</taxon>
        <taxon>Betaproteobacteria</taxon>
        <taxon>Nitrosomonadales</taxon>
        <taxon>Nitrosomonadaceae</taxon>
        <taxon>Nitrosovibrio</taxon>
    </lineage>
</organism>
<dbReference type="InterPro" id="IPR010895">
    <property type="entry name" value="CHRD"/>
</dbReference>
<dbReference type="OrthoDB" id="571052at2"/>
<reference evidence="3 4" key="1">
    <citation type="submission" date="2016-10" db="EMBL/GenBank/DDBJ databases">
        <authorList>
            <person name="de Groot N.N."/>
        </authorList>
    </citation>
    <scope>NUCLEOTIDE SEQUENCE [LARGE SCALE GENOMIC DNA]</scope>
    <source>
        <strain evidence="3 4">Nv1</strain>
    </source>
</reference>
<dbReference type="Proteomes" id="UP000198620">
    <property type="component" value="Unassembled WGS sequence"/>
</dbReference>
<dbReference type="SMART" id="SM00754">
    <property type="entry name" value="CHRD"/>
    <property type="match status" value="1"/>
</dbReference>